<comment type="similarity">
    <text evidence="1">Belongs to the peptidase M14 family.</text>
</comment>
<dbReference type="Pfam" id="PF00246">
    <property type="entry name" value="Peptidase_M14"/>
    <property type="match status" value="1"/>
</dbReference>
<evidence type="ECO:0000313" key="4">
    <source>
        <dbReference type="Proteomes" id="UP000053586"/>
    </source>
</evidence>
<dbReference type="Gene3D" id="3.40.630.10">
    <property type="entry name" value="Zn peptidases"/>
    <property type="match status" value="1"/>
</dbReference>
<dbReference type="EMBL" id="BAET01000022">
    <property type="protein sequence ID" value="GAB56198.1"/>
    <property type="molecule type" value="Genomic_DNA"/>
</dbReference>
<dbReference type="GO" id="GO:0004181">
    <property type="term" value="F:metallocarboxypeptidase activity"/>
    <property type="evidence" value="ECO:0007669"/>
    <property type="project" value="InterPro"/>
</dbReference>
<gene>
    <name evidence="3" type="ORF">GPUN_2083</name>
</gene>
<protein>
    <recommendedName>
        <fullName evidence="2">Peptidase M14 domain-containing protein</fullName>
    </recommendedName>
</protein>
<dbReference type="STRING" id="56804.BAE46_11865"/>
<dbReference type="GO" id="GO:0008270">
    <property type="term" value="F:zinc ion binding"/>
    <property type="evidence" value="ECO:0007669"/>
    <property type="project" value="InterPro"/>
</dbReference>
<reference evidence="3 4" key="1">
    <citation type="journal article" date="2012" name="J. Bacteriol.">
        <title>Genome sequence of proteorhodopsin-containing sea ice bacterium Glaciecola punicea ACAM 611T.</title>
        <authorList>
            <person name="Qin Q.-L."/>
            <person name="Xie B.-B."/>
            <person name="Shu Y.-L."/>
            <person name="Rong J.-C."/>
            <person name="Zhao D.-L."/>
            <person name="Zhang X.-Y."/>
            <person name="Chen X.-L."/>
            <person name="Zhou B.-C."/>
            <person name="Zhanga Y.-Z."/>
        </authorList>
    </citation>
    <scope>NUCLEOTIDE SEQUENCE [LARGE SCALE GENOMIC DNA]</scope>
    <source>
        <strain evidence="3 4">ACAM 611</strain>
    </source>
</reference>
<comment type="caution">
    <text evidence="1">Lacks conserved residue(s) required for the propagation of feature annotation.</text>
</comment>
<organism evidence="3 4">
    <name type="scientific">Glaciecola punicea ACAM 611</name>
    <dbReference type="NCBI Taxonomy" id="1121923"/>
    <lineage>
        <taxon>Bacteria</taxon>
        <taxon>Pseudomonadati</taxon>
        <taxon>Pseudomonadota</taxon>
        <taxon>Gammaproteobacteria</taxon>
        <taxon>Alteromonadales</taxon>
        <taxon>Alteromonadaceae</taxon>
        <taxon>Glaciecola</taxon>
    </lineage>
</organism>
<dbReference type="OrthoDB" id="9758209at2"/>
<dbReference type="AlphaFoldDB" id="H5TD21"/>
<evidence type="ECO:0000256" key="1">
    <source>
        <dbReference type="PROSITE-ProRule" id="PRU01379"/>
    </source>
</evidence>
<dbReference type="InterPro" id="IPR000834">
    <property type="entry name" value="Peptidase_M14"/>
</dbReference>
<comment type="caution">
    <text evidence="3">The sequence shown here is derived from an EMBL/GenBank/DDBJ whole genome shotgun (WGS) entry which is preliminary data.</text>
</comment>
<name>H5TD21_9ALTE</name>
<feature type="domain" description="Peptidase M14" evidence="2">
    <location>
        <begin position="15"/>
        <end position="268"/>
    </location>
</feature>
<evidence type="ECO:0000259" key="2">
    <source>
        <dbReference type="PROSITE" id="PS52035"/>
    </source>
</evidence>
<dbReference type="Proteomes" id="UP000053586">
    <property type="component" value="Unassembled WGS sequence"/>
</dbReference>
<dbReference type="eggNOG" id="COG2866">
    <property type="taxonomic scope" value="Bacteria"/>
</dbReference>
<dbReference type="GO" id="GO:0006508">
    <property type="term" value="P:proteolysis"/>
    <property type="evidence" value="ECO:0007669"/>
    <property type="project" value="InterPro"/>
</dbReference>
<keyword evidence="4" id="KW-1185">Reference proteome</keyword>
<evidence type="ECO:0000313" key="3">
    <source>
        <dbReference type="EMBL" id="GAB56198.1"/>
    </source>
</evidence>
<dbReference type="RefSeq" id="WP_006006066.1">
    <property type="nucleotide sequence ID" value="NZ_BAET01000022.1"/>
</dbReference>
<proteinExistence type="inferred from homology"/>
<accession>H5TD21</accession>
<dbReference type="SUPFAM" id="SSF53187">
    <property type="entry name" value="Zn-dependent exopeptidases"/>
    <property type="match status" value="1"/>
</dbReference>
<reference evidence="3 4" key="2">
    <citation type="journal article" date="2017" name="Antonie Van Leeuwenhoek">
        <title>Rhizobium rhizosphaerae sp. nov., a novel species isolated from rice rhizosphere.</title>
        <authorList>
            <person name="Zhao J.J."/>
            <person name="Zhang J."/>
            <person name="Zhang R.J."/>
            <person name="Zhang C.W."/>
            <person name="Yin H.Q."/>
            <person name="Zhang X.X."/>
        </authorList>
    </citation>
    <scope>NUCLEOTIDE SEQUENCE [LARGE SCALE GENOMIC DNA]</scope>
    <source>
        <strain evidence="3 4">ACAM 611</strain>
    </source>
</reference>
<sequence length="442" mass="49198">MPSSIAHLLSKLNLEHITHSDIQPFFEVLHKETRVQITHEGSSFEGRSIKRISYGHGPIVILAWTQMHGNEATATASVFDLLDTLLQSSDKRLNNAQTLFTVHIVPMLNPDGAQRCIRHNAQGIDINRDAMAKQTPEGNILMHLVDTLQPNVAFNLHDQSPYYQCGTTGNPSTIAFLAPAFDIEKSVDDSRQLAMALIGRMTEAIYPHIEACVARYDDTFSPRSFGDRIAGKGAATILIESGAARGDPNRQIARSMNVIAILEAMSMLQDRHHQKISQAAFDKYQQQYWKIPENICETLSSLLIRGLHFSGVHSYQASISIKQTSRYSRQFYIDTVGDLHVQAGLVDYDASELTYDTGKTHTLNAPTIITNESYKQWLKQGVIQFQGETHHLSNQSDYQVMLNQPVGANSQALVLQQPAYFLMRKGKAIVAAVINGALIEID</sequence>
<dbReference type="PROSITE" id="PS52035">
    <property type="entry name" value="PEPTIDASE_M14"/>
    <property type="match status" value="1"/>
</dbReference>